<organism evidence="5 6">
    <name type="scientific">Sphingomonas tabacisoli</name>
    <dbReference type="NCBI Taxonomy" id="2249466"/>
    <lineage>
        <taxon>Bacteria</taxon>
        <taxon>Pseudomonadati</taxon>
        <taxon>Pseudomonadota</taxon>
        <taxon>Alphaproteobacteria</taxon>
        <taxon>Sphingomonadales</taxon>
        <taxon>Sphingomonadaceae</taxon>
        <taxon>Sphingomonas</taxon>
    </lineage>
</organism>
<dbReference type="PANTHER" id="PTHR43464">
    <property type="entry name" value="METHYLTRANSFERASE"/>
    <property type="match status" value="1"/>
</dbReference>
<keyword evidence="6" id="KW-1185">Reference proteome</keyword>
<evidence type="ECO:0000256" key="1">
    <source>
        <dbReference type="ARBA" id="ARBA00022603"/>
    </source>
</evidence>
<evidence type="ECO:0000259" key="4">
    <source>
        <dbReference type="Pfam" id="PF13649"/>
    </source>
</evidence>
<keyword evidence="3" id="KW-0949">S-adenosyl-L-methionine</keyword>
<evidence type="ECO:0000313" key="5">
    <source>
        <dbReference type="EMBL" id="MFD1611651.1"/>
    </source>
</evidence>
<dbReference type="Gene3D" id="3.40.50.150">
    <property type="entry name" value="Vaccinia Virus protein VP39"/>
    <property type="match status" value="1"/>
</dbReference>
<dbReference type="InterPro" id="IPR041698">
    <property type="entry name" value="Methyltransf_25"/>
</dbReference>
<dbReference type="Pfam" id="PF13649">
    <property type="entry name" value="Methyltransf_25"/>
    <property type="match status" value="1"/>
</dbReference>
<dbReference type="Proteomes" id="UP001597115">
    <property type="component" value="Unassembled WGS sequence"/>
</dbReference>
<dbReference type="RefSeq" id="WP_380888235.1">
    <property type="nucleotide sequence ID" value="NZ_JBHUDY010000001.1"/>
</dbReference>
<keyword evidence="1 5" id="KW-0489">Methyltransferase</keyword>
<evidence type="ECO:0000256" key="2">
    <source>
        <dbReference type="ARBA" id="ARBA00022679"/>
    </source>
</evidence>
<evidence type="ECO:0000313" key="6">
    <source>
        <dbReference type="Proteomes" id="UP001597115"/>
    </source>
</evidence>
<dbReference type="SUPFAM" id="SSF53335">
    <property type="entry name" value="S-adenosyl-L-methionine-dependent methyltransferases"/>
    <property type="match status" value="1"/>
</dbReference>
<dbReference type="PANTHER" id="PTHR43464:SF19">
    <property type="entry name" value="UBIQUINONE BIOSYNTHESIS O-METHYLTRANSFERASE, MITOCHONDRIAL"/>
    <property type="match status" value="1"/>
</dbReference>
<proteinExistence type="predicted"/>
<reference evidence="6" key="1">
    <citation type="journal article" date="2019" name="Int. J. Syst. Evol. Microbiol.">
        <title>The Global Catalogue of Microorganisms (GCM) 10K type strain sequencing project: providing services to taxonomists for standard genome sequencing and annotation.</title>
        <authorList>
            <consortium name="The Broad Institute Genomics Platform"/>
            <consortium name="The Broad Institute Genome Sequencing Center for Infectious Disease"/>
            <person name="Wu L."/>
            <person name="Ma J."/>
        </authorList>
    </citation>
    <scope>NUCLEOTIDE SEQUENCE [LARGE SCALE GENOMIC DNA]</scope>
    <source>
        <strain evidence="6">CGMCC 1.16275</strain>
    </source>
</reference>
<protein>
    <submittedName>
        <fullName evidence="5">Class I SAM-dependent methyltransferase</fullName>
    </submittedName>
</protein>
<dbReference type="InterPro" id="IPR029063">
    <property type="entry name" value="SAM-dependent_MTases_sf"/>
</dbReference>
<dbReference type="EMBL" id="JBHUDY010000001">
    <property type="protein sequence ID" value="MFD1611651.1"/>
    <property type="molecule type" value="Genomic_DNA"/>
</dbReference>
<gene>
    <name evidence="5" type="ORF">ACFSCW_07550</name>
</gene>
<dbReference type="CDD" id="cd02440">
    <property type="entry name" value="AdoMet_MTases"/>
    <property type="match status" value="1"/>
</dbReference>
<accession>A0ABW4I140</accession>
<comment type="caution">
    <text evidence="5">The sequence shown here is derived from an EMBL/GenBank/DDBJ whole genome shotgun (WGS) entry which is preliminary data.</text>
</comment>
<dbReference type="GO" id="GO:0032259">
    <property type="term" value="P:methylation"/>
    <property type="evidence" value="ECO:0007669"/>
    <property type="project" value="UniProtKB-KW"/>
</dbReference>
<name>A0ABW4I140_9SPHN</name>
<keyword evidence="2" id="KW-0808">Transferase</keyword>
<dbReference type="GO" id="GO:0008168">
    <property type="term" value="F:methyltransferase activity"/>
    <property type="evidence" value="ECO:0007669"/>
    <property type="project" value="UniProtKB-KW"/>
</dbReference>
<sequence length="272" mass="29296">MDSSEWTGRVGDVWAEEWRRTDRSFVPVDAALIAAAVSCLQGISEPRILDIGCGAGTTSLSLAQRVPSASITGIDLSAALLDVARARAANTPRCRFEQGDASRWNGERDFDLLVSRHGVMFFADPVAAFAHLRSLARPGGGLVFSCFQSPALNVWASGLGDLMPQPTGGPFAPGPFAFAHERHVTDILTRAGWRNPTAQPLAFDYIAGAGDDPVADAIDYFRRIGPVARALRDLDEPRRTRLAEGLDAFVRAHHDGDRVSFPAAAWIWSATA</sequence>
<feature type="domain" description="Methyltransferase" evidence="4">
    <location>
        <begin position="48"/>
        <end position="140"/>
    </location>
</feature>
<evidence type="ECO:0000256" key="3">
    <source>
        <dbReference type="ARBA" id="ARBA00022691"/>
    </source>
</evidence>